<dbReference type="Proteomes" id="UP001363622">
    <property type="component" value="Unassembled WGS sequence"/>
</dbReference>
<feature type="region of interest" description="Disordered" evidence="1">
    <location>
        <begin position="94"/>
        <end position="126"/>
    </location>
</feature>
<dbReference type="EMBL" id="JBBPHU010000010">
    <property type="protein sequence ID" value="KAK7512934.1"/>
    <property type="molecule type" value="Genomic_DNA"/>
</dbReference>
<feature type="compositionally biased region" description="Low complexity" evidence="1">
    <location>
        <begin position="107"/>
        <end position="124"/>
    </location>
</feature>
<dbReference type="PANTHER" id="PTHR42070">
    <property type="entry name" value="FILAMENT ASSOCIATED PROTEIN, PUTATIVE (AFU_ORTHOLOGUE AFUA_8G06630)-RELATED"/>
    <property type="match status" value="1"/>
</dbReference>
<feature type="region of interest" description="Disordered" evidence="1">
    <location>
        <begin position="141"/>
        <end position="165"/>
    </location>
</feature>
<organism evidence="2 3">
    <name type="scientific">Phyllosticta citriasiana</name>
    <dbReference type="NCBI Taxonomy" id="595635"/>
    <lineage>
        <taxon>Eukaryota</taxon>
        <taxon>Fungi</taxon>
        <taxon>Dikarya</taxon>
        <taxon>Ascomycota</taxon>
        <taxon>Pezizomycotina</taxon>
        <taxon>Dothideomycetes</taxon>
        <taxon>Dothideomycetes incertae sedis</taxon>
        <taxon>Botryosphaeriales</taxon>
        <taxon>Phyllostictaceae</taxon>
        <taxon>Phyllosticta</taxon>
    </lineage>
</organism>
<evidence type="ECO:0000313" key="2">
    <source>
        <dbReference type="EMBL" id="KAK7512934.1"/>
    </source>
</evidence>
<reference evidence="2 3" key="1">
    <citation type="submission" date="2024-04" db="EMBL/GenBank/DDBJ databases">
        <title>Phyllosticta paracitricarpa is synonymous to the EU quarantine fungus P. citricarpa based on phylogenomic analyses.</title>
        <authorList>
            <consortium name="Lawrence Berkeley National Laboratory"/>
            <person name="Van Ingen-Buijs V.A."/>
            <person name="Van Westerhoven A.C."/>
            <person name="Haridas S."/>
            <person name="Skiadas P."/>
            <person name="Martin F."/>
            <person name="Groenewald J.Z."/>
            <person name="Crous P.W."/>
            <person name="Seidl M.F."/>
        </authorList>
    </citation>
    <scope>NUCLEOTIDE SEQUENCE [LARGE SCALE GENOMIC DNA]</scope>
    <source>
        <strain evidence="2 3">CBS 123371</strain>
    </source>
</reference>
<proteinExistence type="predicted"/>
<comment type="caution">
    <text evidence="2">The sequence shown here is derived from an EMBL/GenBank/DDBJ whole genome shotgun (WGS) entry which is preliminary data.</text>
</comment>
<sequence>MARKKSTLPLSVRQRDNQRRSRAQQKEHVAQLQQKLLAFDRRGVQATAAVQQAARAVADENRLLRELLARRGVLRDEVDEFLSKQRRHEVEGALVPGCSSGGDGLESTTSTTTRAQTTQTSTQSPISVVEPVAAATPSTALPHAYDRPANNFPPPQPHSETTGQEMSCAEAAAIMAAMRGGQHHGGGGGGVGGSYDDDLEQARRELGCAADALLMSCRIKNVRFMDVLGRGS</sequence>
<protein>
    <submittedName>
        <fullName evidence="2">Uncharacterized protein</fullName>
    </submittedName>
</protein>
<gene>
    <name evidence="2" type="ORF">IWZ03DRAFT_417104</name>
</gene>
<keyword evidence="3" id="KW-1185">Reference proteome</keyword>
<feature type="compositionally biased region" description="Basic and acidic residues" evidence="1">
    <location>
        <begin position="13"/>
        <end position="24"/>
    </location>
</feature>
<dbReference type="PANTHER" id="PTHR42070:SF1">
    <property type="entry name" value="FILAMENT ASSOCIATED PROTEIN, PUTATIVE (AFU_ORTHOLOGUE AFUA_8G06630)-RELATED"/>
    <property type="match status" value="1"/>
</dbReference>
<name>A0ABR1KJ74_9PEZI</name>
<accession>A0ABR1KJ74</accession>
<evidence type="ECO:0000256" key="1">
    <source>
        <dbReference type="SAM" id="MobiDB-lite"/>
    </source>
</evidence>
<evidence type="ECO:0000313" key="3">
    <source>
        <dbReference type="Proteomes" id="UP001363622"/>
    </source>
</evidence>
<feature type="region of interest" description="Disordered" evidence="1">
    <location>
        <begin position="1"/>
        <end position="24"/>
    </location>
</feature>